<protein>
    <submittedName>
        <fullName evidence="1">Uncharacterized protein</fullName>
    </submittedName>
</protein>
<evidence type="ECO:0000313" key="1">
    <source>
        <dbReference type="EMBL" id="PTQ43873.1"/>
    </source>
</evidence>
<dbReference type="Proteomes" id="UP000244005">
    <property type="component" value="Unassembled WGS sequence"/>
</dbReference>
<name>A0A2R6XCP8_MARPO</name>
<gene>
    <name evidence="1" type="ORF">MARPO_0023s0166</name>
</gene>
<dbReference type="EMBL" id="KZ772695">
    <property type="protein sequence ID" value="PTQ43873.1"/>
    <property type="molecule type" value="Genomic_DNA"/>
</dbReference>
<organism evidence="1 2">
    <name type="scientific">Marchantia polymorpha</name>
    <name type="common">Common liverwort</name>
    <name type="synonym">Marchantia aquatica</name>
    <dbReference type="NCBI Taxonomy" id="3197"/>
    <lineage>
        <taxon>Eukaryota</taxon>
        <taxon>Viridiplantae</taxon>
        <taxon>Streptophyta</taxon>
        <taxon>Embryophyta</taxon>
        <taxon>Marchantiophyta</taxon>
        <taxon>Marchantiopsida</taxon>
        <taxon>Marchantiidae</taxon>
        <taxon>Marchantiales</taxon>
        <taxon>Marchantiaceae</taxon>
        <taxon>Marchantia</taxon>
    </lineage>
</organism>
<keyword evidence="2" id="KW-1185">Reference proteome</keyword>
<accession>A0A2R6XCP8</accession>
<reference evidence="2" key="1">
    <citation type="journal article" date="2017" name="Cell">
        <title>Insights into land plant evolution garnered from the Marchantia polymorpha genome.</title>
        <authorList>
            <person name="Bowman J.L."/>
            <person name="Kohchi T."/>
            <person name="Yamato K.T."/>
            <person name="Jenkins J."/>
            <person name="Shu S."/>
            <person name="Ishizaki K."/>
            <person name="Yamaoka S."/>
            <person name="Nishihama R."/>
            <person name="Nakamura Y."/>
            <person name="Berger F."/>
            <person name="Adam C."/>
            <person name="Aki S.S."/>
            <person name="Althoff F."/>
            <person name="Araki T."/>
            <person name="Arteaga-Vazquez M.A."/>
            <person name="Balasubrmanian S."/>
            <person name="Barry K."/>
            <person name="Bauer D."/>
            <person name="Boehm C.R."/>
            <person name="Briginshaw L."/>
            <person name="Caballero-Perez J."/>
            <person name="Catarino B."/>
            <person name="Chen F."/>
            <person name="Chiyoda S."/>
            <person name="Chovatia M."/>
            <person name="Davies K.M."/>
            <person name="Delmans M."/>
            <person name="Demura T."/>
            <person name="Dierschke T."/>
            <person name="Dolan L."/>
            <person name="Dorantes-Acosta A.E."/>
            <person name="Eklund D.M."/>
            <person name="Florent S.N."/>
            <person name="Flores-Sandoval E."/>
            <person name="Fujiyama A."/>
            <person name="Fukuzawa H."/>
            <person name="Galik B."/>
            <person name="Grimanelli D."/>
            <person name="Grimwood J."/>
            <person name="Grossniklaus U."/>
            <person name="Hamada T."/>
            <person name="Haseloff J."/>
            <person name="Hetherington A.J."/>
            <person name="Higo A."/>
            <person name="Hirakawa Y."/>
            <person name="Hundley H.N."/>
            <person name="Ikeda Y."/>
            <person name="Inoue K."/>
            <person name="Inoue S.I."/>
            <person name="Ishida S."/>
            <person name="Jia Q."/>
            <person name="Kakita M."/>
            <person name="Kanazawa T."/>
            <person name="Kawai Y."/>
            <person name="Kawashima T."/>
            <person name="Kennedy M."/>
            <person name="Kinose K."/>
            <person name="Kinoshita T."/>
            <person name="Kohara Y."/>
            <person name="Koide E."/>
            <person name="Komatsu K."/>
            <person name="Kopischke S."/>
            <person name="Kubo M."/>
            <person name="Kyozuka J."/>
            <person name="Lagercrantz U."/>
            <person name="Lin S.S."/>
            <person name="Lindquist E."/>
            <person name="Lipzen A.M."/>
            <person name="Lu C.W."/>
            <person name="De Luna E."/>
            <person name="Martienssen R.A."/>
            <person name="Minamino N."/>
            <person name="Mizutani M."/>
            <person name="Mizutani M."/>
            <person name="Mochizuki N."/>
            <person name="Monte I."/>
            <person name="Mosher R."/>
            <person name="Nagasaki H."/>
            <person name="Nakagami H."/>
            <person name="Naramoto S."/>
            <person name="Nishitani K."/>
            <person name="Ohtani M."/>
            <person name="Okamoto T."/>
            <person name="Okumura M."/>
            <person name="Phillips J."/>
            <person name="Pollak B."/>
            <person name="Reinders A."/>
            <person name="Rovekamp M."/>
            <person name="Sano R."/>
            <person name="Sawa S."/>
            <person name="Schmid M.W."/>
            <person name="Shirakawa M."/>
            <person name="Solano R."/>
            <person name="Spunde A."/>
            <person name="Suetsugu N."/>
            <person name="Sugano S."/>
            <person name="Sugiyama A."/>
            <person name="Sun R."/>
            <person name="Suzuki Y."/>
            <person name="Takenaka M."/>
            <person name="Takezawa D."/>
            <person name="Tomogane H."/>
            <person name="Tsuzuki M."/>
            <person name="Ueda T."/>
            <person name="Umeda M."/>
            <person name="Ward J.M."/>
            <person name="Watanabe Y."/>
            <person name="Yazaki K."/>
            <person name="Yokoyama R."/>
            <person name="Yoshitake Y."/>
            <person name="Yotsui I."/>
            <person name="Zachgo S."/>
            <person name="Schmutz J."/>
        </authorList>
    </citation>
    <scope>NUCLEOTIDE SEQUENCE [LARGE SCALE GENOMIC DNA]</scope>
    <source>
        <strain evidence="2">Tak-1</strain>
    </source>
</reference>
<dbReference type="AlphaFoldDB" id="A0A2R6XCP8"/>
<proteinExistence type="predicted"/>
<sequence>MPMPSFADQSPPAHFSLTAQRRKLSMWTSEERAAFNLLVDQQLPHLALSQSRLLTSVIMSSCDCDRKTSNGGNCDSSCKECEPTFVFENTSSPKMVYSPVVVTAKAAGIVAVEASVADIGQ</sequence>
<evidence type="ECO:0000313" key="2">
    <source>
        <dbReference type="Proteomes" id="UP000244005"/>
    </source>
</evidence>